<protein>
    <recommendedName>
        <fullName evidence="3">CAAX prenyl protease 2/Lysostaphin resistance protein A-like domain-containing protein</fullName>
    </recommendedName>
</protein>
<evidence type="ECO:0000313" key="5">
    <source>
        <dbReference type="Proteomes" id="UP000095192"/>
    </source>
</evidence>
<feature type="region of interest" description="Disordered" evidence="1">
    <location>
        <begin position="79"/>
        <end position="102"/>
    </location>
</feature>
<organism evidence="4 5">
    <name type="scientific">Cyclospora cayetanensis</name>
    <dbReference type="NCBI Taxonomy" id="88456"/>
    <lineage>
        <taxon>Eukaryota</taxon>
        <taxon>Sar</taxon>
        <taxon>Alveolata</taxon>
        <taxon>Apicomplexa</taxon>
        <taxon>Conoidasida</taxon>
        <taxon>Coccidia</taxon>
        <taxon>Eucoccidiorida</taxon>
        <taxon>Eimeriorina</taxon>
        <taxon>Eimeriidae</taxon>
        <taxon>Cyclospora</taxon>
    </lineage>
</organism>
<dbReference type="VEuPathDB" id="ToxoDB:cyc_04475"/>
<sequence length="442" mass="46535">MNNNIAEAPRRVPLAARPFPRGGHTATTALAAEHPGSNYKIPLVFCAAAVSVTLLCIIRRNSDSTNGFRLPTGVGRGLASAAARSEEPSPFEEQPAAGTPLAAAAAQAESSRRLQCLLLLLGWPVSWDAFFSAAAAAALQSLRFLLLLYSVPLCVSTGSLSFSRVLRVPKAAEAAAPAAANELNEASPSAAATANHDGTVAGVADQIKCLFVAPLLEEVTFRGLMLVLFAAAGFSSTACVAASAALFAIPHCHPALLKALAACEAEAALALRRLLSSLEWPLDTAGSKSVLQTLQHQLLLVLQHHLPQILSTFAFGVVAMCLLLNSRSLLPLVQDQQQPQVLVYSPNVFVTVGLHMSSTCNVEGPAGDSRSYGHGMAGKGEGEPVRGEMAALAALRPRMCFSNQRPQLMLENGVVTLVVRSNKLCTQSRSFEWEAFSFSTCA</sequence>
<dbReference type="Proteomes" id="UP000095192">
    <property type="component" value="Unassembled WGS sequence"/>
</dbReference>
<dbReference type="GO" id="GO:0080120">
    <property type="term" value="P:CAAX-box protein maturation"/>
    <property type="evidence" value="ECO:0007669"/>
    <property type="project" value="UniProtKB-ARBA"/>
</dbReference>
<dbReference type="GO" id="GO:0004175">
    <property type="term" value="F:endopeptidase activity"/>
    <property type="evidence" value="ECO:0007669"/>
    <property type="project" value="UniProtKB-ARBA"/>
</dbReference>
<feature type="transmembrane region" description="Helical" evidence="2">
    <location>
        <begin position="144"/>
        <end position="162"/>
    </location>
</feature>
<keyword evidence="2" id="KW-0812">Transmembrane</keyword>
<keyword evidence="2" id="KW-0472">Membrane</keyword>
<name>A0A1D3D0F2_9EIME</name>
<feature type="domain" description="CAAX prenyl protease 2/Lysostaphin resistance protein A-like" evidence="3">
    <location>
        <begin position="210"/>
        <end position="332"/>
    </location>
</feature>
<proteinExistence type="predicted"/>
<dbReference type="InParanoid" id="A0A1D3D0F2"/>
<feature type="transmembrane region" description="Helical" evidence="2">
    <location>
        <begin position="224"/>
        <end position="249"/>
    </location>
</feature>
<dbReference type="VEuPathDB" id="ToxoDB:LOC34621003"/>
<feature type="transmembrane region" description="Helical" evidence="2">
    <location>
        <begin position="117"/>
        <end position="138"/>
    </location>
</feature>
<evidence type="ECO:0000313" key="4">
    <source>
        <dbReference type="EMBL" id="OEH76879.1"/>
    </source>
</evidence>
<evidence type="ECO:0000256" key="2">
    <source>
        <dbReference type="SAM" id="Phobius"/>
    </source>
</evidence>
<reference evidence="4 5" key="1">
    <citation type="journal article" date="2016" name="BMC Genomics">
        <title>Comparative genomics reveals Cyclospora cayetanensis possesses coccidia-like metabolism and invasion components but unique surface antigens.</title>
        <authorList>
            <person name="Liu S."/>
            <person name="Wang L."/>
            <person name="Zheng H."/>
            <person name="Xu Z."/>
            <person name="Roellig D.M."/>
            <person name="Li N."/>
            <person name="Frace M.A."/>
            <person name="Tang K."/>
            <person name="Arrowood M.J."/>
            <person name="Moss D.M."/>
            <person name="Zhang L."/>
            <person name="Feng Y."/>
            <person name="Xiao L."/>
        </authorList>
    </citation>
    <scope>NUCLEOTIDE SEQUENCE [LARGE SCALE GENOMIC DNA]</scope>
    <source>
        <strain evidence="4 5">CHN_HEN01</strain>
    </source>
</reference>
<evidence type="ECO:0000259" key="3">
    <source>
        <dbReference type="Pfam" id="PF02517"/>
    </source>
</evidence>
<feature type="transmembrane region" description="Helical" evidence="2">
    <location>
        <begin position="39"/>
        <end position="58"/>
    </location>
</feature>
<evidence type="ECO:0000256" key="1">
    <source>
        <dbReference type="SAM" id="MobiDB-lite"/>
    </source>
</evidence>
<keyword evidence="5" id="KW-1185">Reference proteome</keyword>
<dbReference type="Pfam" id="PF02517">
    <property type="entry name" value="Rce1-like"/>
    <property type="match status" value="1"/>
</dbReference>
<accession>A0A1D3D0F2</accession>
<dbReference type="AlphaFoldDB" id="A0A1D3D0F2"/>
<gene>
    <name evidence="4" type="ORF">cyc_04475</name>
</gene>
<dbReference type="InterPro" id="IPR003675">
    <property type="entry name" value="Rce1/LyrA-like_dom"/>
</dbReference>
<feature type="compositionally biased region" description="Low complexity" evidence="1">
    <location>
        <begin position="91"/>
        <end position="102"/>
    </location>
</feature>
<dbReference type="EMBL" id="JROU02001292">
    <property type="protein sequence ID" value="OEH76879.1"/>
    <property type="molecule type" value="Genomic_DNA"/>
</dbReference>
<comment type="caution">
    <text evidence="4">The sequence shown here is derived from an EMBL/GenBank/DDBJ whole genome shotgun (WGS) entry which is preliminary data.</text>
</comment>
<keyword evidence="2" id="KW-1133">Transmembrane helix</keyword>